<proteinExistence type="predicted"/>
<evidence type="ECO:0000313" key="3">
    <source>
        <dbReference type="WBParaSite" id="PTRK_0001301900.1"/>
    </source>
</evidence>
<dbReference type="WBParaSite" id="PTRK_0001301900.1">
    <property type="protein sequence ID" value="PTRK_0001301900.1"/>
    <property type="gene ID" value="PTRK_0001301900"/>
</dbReference>
<name>A0A0N4ZWI8_PARTI</name>
<accession>A0A0N4ZWI8</accession>
<sequence length="777" mass="82202">MGLPRLQGQPFLHEGADRQLVADAAIDPGHGDAPALAAGHDRLAQHVLAVRAQFRLLLDRIDDVVGSETVRLHAHGVDAGVRADARRHLLEGLQHLDLMIVEHLGAVLFRQGETARMVVDGDHPRRAHVDGALDREQADGPASPDHYRVARFDPGVFRRHPAGGEDVRQEEHPFVFHAVRHDDGAEVRIGNARILGLPAGVAAGQVRVAEQPGGGIAVGDLGGVGLVGRIGVVTGRILLLAAEEALAAGDDEGHHHLLPDLEARVAPPHLDDLAHELMAENVAAVHAGDDAVIEVQVRAADGGRGDLDDGVARIDDLGIGDRVHPDVVFAVPAAGSGAGSLGSGNLPRLHQLFEAAKFASCLDARFTLHHLGHKLAHGAGGRVIADHDPDLGPPPEGVVAELDPALVIDVRCLRGTPGDLFARPVFDDLGFQFDIHAAGPGYDPVASVAADRPHIGHEKRKIPELPPEGVEFGSGPVDHGGLDGRGGVIPLMRGGPCHPSERQRVRCRRTRSGVVENDPALGPDFARRHHPLKDGLEPIGSIGRAIHVRTAVQAKIDLALGAAGKACTRGRLRIGRNTRDPPRGEPMIRRGREPGIVPRLQHDRRVDLGPTSVQKSACPGLVKGQARRRLDQDWSEAVSQPAEIGGQVREQIFAVLQLAAVRDVTRRLDRETKVRRRGGGPALKSRDPVTAVEGGVDLHGAETAGVAFESAARDRKPVSHPCGNGPARRPDAQRDLAGGRAAGKAFRAHEASRRAAMPGVVGASSSAWVLEGGPSVL</sequence>
<reference evidence="3" key="1">
    <citation type="submission" date="2017-02" db="UniProtKB">
        <authorList>
            <consortium name="WormBaseParasite"/>
        </authorList>
    </citation>
    <scope>IDENTIFICATION</scope>
</reference>
<dbReference type="Proteomes" id="UP000038045">
    <property type="component" value="Unplaced"/>
</dbReference>
<protein>
    <submittedName>
        <fullName evidence="3">NAD-specific glutamate dehydrogenase</fullName>
    </submittedName>
</protein>
<evidence type="ECO:0000313" key="2">
    <source>
        <dbReference type="Proteomes" id="UP000038045"/>
    </source>
</evidence>
<dbReference type="AlphaFoldDB" id="A0A0N4ZWI8"/>
<organism evidence="2 3">
    <name type="scientific">Parastrongyloides trichosuri</name>
    <name type="common">Possum-specific nematode worm</name>
    <dbReference type="NCBI Taxonomy" id="131310"/>
    <lineage>
        <taxon>Eukaryota</taxon>
        <taxon>Metazoa</taxon>
        <taxon>Ecdysozoa</taxon>
        <taxon>Nematoda</taxon>
        <taxon>Chromadorea</taxon>
        <taxon>Rhabditida</taxon>
        <taxon>Tylenchina</taxon>
        <taxon>Panagrolaimomorpha</taxon>
        <taxon>Strongyloidoidea</taxon>
        <taxon>Strongyloididae</taxon>
        <taxon>Parastrongyloides</taxon>
    </lineage>
</organism>
<feature type="region of interest" description="Disordered" evidence="1">
    <location>
        <begin position="710"/>
        <end position="742"/>
    </location>
</feature>
<keyword evidence="2" id="KW-1185">Reference proteome</keyword>
<evidence type="ECO:0000256" key="1">
    <source>
        <dbReference type="SAM" id="MobiDB-lite"/>
    </source>
</evidence>